<keyword evidence="1 6" id="KW-0768">Sushi</keyword>
<keyword evidence="7" id="KW-0472">Membrane</keyword>
<feature type="domain" description="Sushi" evidence="9">
    <location>
        <begin position="24"/>
        <end position="88"/>
    </location>
</feature>
<proteinExistence type="predicted"/>
<dbReference type="Pfam" id="PF00084">
    <property type="entry name" value="Sushi"/>
    <property type="match status" value="4"/>
</dbReference>
<keyword evidence="3" id="KW-0677">Repeat</keyword>
<evidence type="ECO:0000256" key="3">
    <source>
        <dbReference type="ARBA" id="ARBA00022737"/>
    </source>
</evidence>
<keyword evidence="7" id="KW-1133">Transmembrane helix</keyword>
<evidence type="ECO:0000313" key="11">
    <source>
        <dbReference type="Proteomes" id="UP000030746"/>
    </source>
</evidence>
<dbReference type="CTD" id="20235934"/>
<dbReference type="EMBL" id="KB201890">
    <property type="protein sequence ID" value="ESO93865.1"/>
    <property type="molecule type" value="Genomic_DNA"/>
</dbReference>
<evidence type="ECO:0000256" key="5">
    <source>
        <dbReference type="ARBA" id="ARBA00023180"/>
    </source>
</evidence>
<dbReference type="RefSeq" id="XP_009055487.1">
    <property type="nucleotide sequence ID" value="XM_009057239.1"/>
</dbReference>
<dbReference type="InterPro" id="IPR000436">
    <property type="entry name" value="Sushi_SCR_CCP_dom"/>
</dbReference>
<keyword evidence="7" id="KW-0812">Transmembrane</keyword>
<dbReference type="SUPFAM" id="SSF57535">
    <property type="entry name" value="Complement control module/SCR domain"/>
    <property type="match status" value="4"/>
</dbReference>
<organism evidence="10 11">
    <name type="scientific">Lottia gigantea</name>
    <name type="common">Giant owl limpet</name>
    <dbReference type="NCBI Taxonomy" id="225164"/>
    <lineage>
        <taxon>Eukaryota</taxon>
        <taxon>Metazoa</taxon>
        <taxon>Spiralia</taxon>
        <taxon>Lophotrochozoa</taxon>
        <taxon>Mollusca</taxon>
        <taxon>Gastropoda</taxon>
        <taxon>Patellogastropoda</taxon>
        <taxon>Lottioidea</taxon>
        <taxon>Lottiidae</taxon>
        <taxon>Lottia</taxon>
    </lineage>
</organism>
<keyword evidence="5" id="KW-0325">Glycoprotein</keyword>
<accession>V4AFI5</accession>
<reference evidence="10 11" key="1">
    <citation type="journal article" date="2013" name="Nature">
        <title>Insights into bilaterian evolution from three spiralian genomes.</title>
        <authorList>
            <person name="Simakov O."/>
            <person name="Marletaz F."/>
            <person name="Cho S.J."/>
            <person name="Edsinger-Gonzales E."/>
            <person name="Havlak P."/>
            <person name="Hellsten U."/>
            <person name="Kuo D.H."/>
            <person name="Larsson T."/>
            <person name="Lv J."/>
            <person name="Arendt D."/>
            <person name="Savage R."/>
            <person name="Osoegawa K."/>
            <person name="de Jong P."/>
            <person name="Grimwood J."/>
            <person name="Chapman J.A."/>
            <person name="Shapiro H."/>
            <person name="Aerts A."/>
            <person name="Otillar R.P."/>
            <person name="Terry A.Y."/>
            <person name="Boore J.L."/>
            <person name="Grigoriev I.V."/>
            <person name="Lindberg D.R."/>
            <person name="Seaver E.C."/>
            <person name="Weisblat D.A."/>
            <person name="Putnam N.H."/>
            <person name="Rokhsar D.S."/>
        </authorList>
    </citation>
    <scope>NUCLEOTIDE SEQUENCE [LARGE SCALE GENOMIC DNA]</scope>
</reference>
<keyword evidence="4 6" id="KW-1015">Disulfide bond</keyword>
<dbReference type="OrthoDB" id="6059832at2759"/>
<dbReference type="AlphaFoldDB" id="V4AFI5"/>
<feature type="signal peptide" evidence="8">
    <location>
        <begin position="1"/>
        <end position="22"/>
    </location>
</feature>
<evidence type="ECO:0000256" key="7">
    <source>
        <dbReference type="SAM" id="Phobius"/>
    </source>
</evidence>
<dbReference type="InterPro" id="IPR035976">
    <property type="entry name" value="Sushi/SCR/CCP_sf"/>
</dbReference>
<keyword evidence="2 8" id="KW-0732">Signal</keyword>
<dbReference type="PANTHER" id="PTHR46393">
    <property type="entry name" value="SUSHI DOMAIN-CONTAINING PROTEIN"/>
    <property type="match status" value="1"/>
</dbReference>
<name>V4AFI5_LOTGI</name>
<evidence type="ECO:0000313" key="10">
    <source>
        <dbReference type="EMBL" id="ESO93865.1"/>
    </source>
</evidence>
<dbReference type="CDD" id="cd00033">
    <property type="entry name" value="CCP"/>
    <property type="match status" value="4"/>
</dbReference>
<protein>
    <recommendedName>
        <fullName evidence="9">Sushi domain-containing protein</fullName>
    </recommendedName>
</protein>
<dbReference type="OMA" id="LEPICET"/>
<evidence type="ECO:0000256" key="6">
    <source>
        <dbReference type="PROSITE-ProRule" id="PRU00302"/>
    </source>
</evidence>
<gene>
    <name evidence="10" type="ORF">LOTGIDRAFT_153339</name>
</gene>
<dbReference type="PROSITE" id="PS50923">
    <property type="entry name" value="SUSHI"/>
    <property type="match status" value="4"/>
</dbReference>
<dbReference type="SMART" id="SM00032">
    <property type="entry name" value="CCP"/>
    <property type="match status" value="4"/>
</dbReference>
<evidence type="ECO:0000256" key="2">
    <source>
        <dbReference type="ARBA" id="ARBA00022729"/>
    </source>
</evidence>
<dbReference type="Proteomes" id="UP000030746">
    <property type="component" value="Unassembled WGS sequence"/>
</dbReference>
<evidence type="ECO:0000256" key="4">
    <source>
        <dbReference type="ARBA" id="ARBA00023157"/>
    </source>
</evidence>
<evidence type="ECO:0000256" key="1">
    <source>
        <dbReference type="ARBA" id="ARBA00022659"/>
    </source>
</evidence>
<evidence type="ECO:0000259" key="9">
    <source>
        <dbReference type="PROSITE" id="PS50923"/>
    </source>
</evidence>
<dbReference type="GeneID" id="20235934"/>
<feature type="chain" id="PRO_5004716808" description="Sushi domain-containing protein" evidence="8">
    <location>
        <begin position="23"/>
        <end position="435"/>
    </location>
</feature>
<comment type="caution">
    <text evidence="6">Lacks conserved residue(s) required for the propagation of feature annotation.</text>
</comment>
<dbReference type="HOGENOM" id="CLU_630534_0_0_1"/>
<keyword evidence="11" id="KW-1185">Reference proteome</keyword>
<feature type="transmembrane region" description="Helical" evidence="7">
    <location>
        <begin position="344"/>
        <end position="369"/>
    </location>
</feature>
<feature type="domain" description="Sushi" evidence="9">
    <location>
        <begin position="207"/>
        <end position="267"/>
    </location>
</feature>
<feature type="domain" description="Sushi" evidence="9">
    <location>
        <begin position="89"/>
        <end position="147"/>
    </location>
</feature>
<evidence type="ECO:0000256" key="8">
    <source>
        <dbReference type="SAM" id="SignalP"/>
    </source>
</evidence>
<dbReference type="PANTHER" id="PTHR46393:SF7">
    <property type="entry name" value="COMPLEMENT C2"/>
    <property type="match status" value="1"/>
</dbReference>
<feature type="disulfide bond" evidence="6">
    <location>
        <begin position="209"/>
        <end position="252"/>
    </location>
</feature>
<dbReference type="KEGG" id="lgi:LOTGIDRAFT_153339"/>
<feature type="domain" description="Sushi" evidence="9">
    <location>
        <begin position="148"/>
        <end position="206"/>
    </location>
</feature>
<sequence length="435" mass="49650">MWYYKSALNGVLLFLQMNSAFTEVDCGDPPDILNAYREVNISTSNLSTTEGSVWYYQCFERFKNVSGDALRICKSTGFWEGNDIKCEVIKCPEPQYIDNSFMNKETNEYNTWVIYTCFPGYYKTLGNLERRCTAGAIWSGEQPYCAEIYCPFPKKPLRSTPQFTSLKWKGTLSYTCDYGTSLASGNLTRHCSDDATWDGEEPVCEEIRCGTPPEVSNATTNHEEPISNYGTIIYYSCDHGYLNSGGKIYSECGREGDWSEVDLDCVGVYCGKAPLFIGAKNNASGEMYMDIAVYECFIQLDDHIETWIKTCNQYGVWVGKEPECTDGWYDKKFEPEPVEAPGSVGIGITVFAIFVTLIICIIILDVATLKPHFVYLRRNLKDFRKTVRKQYRILKAHPKFIDFTYKIRMKKWDEKRLTQIRPESSPPSVLGEVTD</sequence>
<dbReference type="Gene3D" id="2.10.70.10">
    <property type="entry name" value="Complement Module, domain 1"/>
    <property type="match status" value="4"/>
</dbReference>